<dbReference type="GO" id="GO:0045004">
    <property type="term" value="P:DNA replication proofreading"/>
    <property type="evidence" value="ECO:0007669"/>
    <property type="project" value="TreeGrafter"/>
</dbReference>
<dbReference type="PANTHER" id="PTHR30231:SF41">
    <property type="entry name" value="DNA POLYMERASE III SUBUNIT EPSILON"/>
    <property type="match status" value="1"/>
</dbReference>
<proteinExistence type="predicted"/>
<keyword evidence="5" id="KW-0175">Coiled coil</keyword>
<dbReference type="SUPFAM" id="SSF53098">
    <property type="entry name" value="Ribonuclease H-like"/>
    <property type="match status" value="1"/>
</dbReference>
<feature type="coiled-coil region" evidence="5">
    <location>
        <begin position="127"/>
        <end position="158"/>
    </location>
</feature>
<feature type="domain" description="Exonuclease" evidence="7">
    <location>
        <begin position="554"/>
        <end position="722"/>
    </location>
</feature>
<feature type="transmembrane region" description="Helical" evidence="6">
    <location>
        <begin position="12"/>
        <end position="37"/>
    </location>
</feature>
<dbReference type="InterPro" id="IPR012337">
    <property type="entry name" value="RNaseH-like_sf"/>
</dbReference>
<dbReference type="GO" id="GO:0005829">
    <property type="term" value="C:cytosol"/>
    <property type="evidence" value="ECO:0007669"/>
    <property type="project" value="TreeGrafter"/>
</dbReference>
<comment type="subunit">
    <text evidence="3">DNA polymerase III contains a core (composed of alpha, epsilon and theta chains) that associates with a tau subunit. This core dimerizes to form the POLIII' complex. PolIII' associates with the gamma complex (composed of gamma, delta, delta', psi and chi chains) and with the beta chain to form the complete DNA polymerase III complex.</text>
</comment>
<protein>
    <recommendedName>
        <fullName evidence="1">DNA-directed DNA polymerase</fullName>
        <ecNumber evidence="1">2.7.7.7</ecNumber>
    </recommendedName>
</protein>
<accession>A0A7C9J905</accession>
<dbReference type="GO" id="GO:0003887">
    <property type="term" value="F:DNA-directed DNA polymerase activity"/>
    <property type="evidence" value="ECO:0007669"/>
    <property type="project" value="UniProtKB-EC"/>
</dbReference>
<dbReference type="Pfam" id="PF00929">
    <property type="entry name" value="RNase_T"/>
    <property type="match status" value="1"/>
</dbReference>
<keyword evidence="6" id="KW-0472">Membrane</keyword>
<dbReference type="InterPro" id="IPR006054">
    <property type="entry name" value="DnaQ"/>
</dbReference>
<evidence type="ECO:0000313" key="9">
    <source>
        <dbReference type="Proteomes" id="UP000481947"/>
    </source>
</evidence>
<gene>
    <name evidence="8" type="ORF">F5985_11845</name>
</gene>
<dbReference type="GO" id="GO:0008408">
    <property type="term" value="F:3'-5' exonuclease activity"/>
    <property type="evidence" value="ECO:0007669"/>
    <property type="project" value="TreeGrafter"/>
</dbReference>
<dbReference type="PANTHER" id="PTHR30231">
    <property type="entry name" value="DNA POLYMERASE III SUBUNIT EPSILON"/>
    <property type="match status" value="1"/>
</dbReference>
<dbReference type="Proteomes" id="UP000481947">
    <property type="component" value="Unassembled WGS sequence"/>
</dbReference>
<evidence type="ECO:0000256" key="4">
    <source>
        <dbReference type="ARBA" id="ARBA00049244"/>
    </source>
</evidence>
<dbReference type="EMBL" id="VYSB01000012">
    <property type="protein sequence ID" value="MYZ52810.1"/>
    <property type="molecule type" value="Genomic_DNA"/>
</dbReference>
<dbReference type="SMART" id="SM00479">
    <property type="entry name" value="EXOIII"/>
    <property type="match status" value="1"/>
</dbReference>
<evidence type="ECO:0000256" key="2">
    <source>
        <dbReference type="ARBA" id="ARBA00025483"/>
    </source>
</evidence>
<dbReference type="AlphaFoldDB" id="A0A7C9J905"/>
<reference evidence="8 9" key="1">
    <citation type="submission" date="2019-09" db="EMBL/GenBank/DDBJ databases">
        <title>Identification of Malikia spinosa a prominent benzene-, toluene-, and ethylbenzene-degrading bacterium: enrichment, isolation and whole genome sequencing.</title>
        <authorList>
            <person name="Tancsics A."/>
            <person name="Revesz F."/>
            <person name="Kriszt B."/>
        </authorList>
    </citation>
    <scope>NUCLEOTIDE SEQUENCE [LARGE SCALE GENOMIC DNA]</scope>
    <source>
        <strain evidence="8 9">AB6</strain>
    </source>
</reference>
<evidence type="ECO:0000256" key="1">
    <source>
        <dbReference type="ARBA" id="ARBA00012417"/>
    </source>
</evidence>
<keyword evidence="6" id="KW-0812">Transmembrane</keyword>
<dbReference type="Gene3D" id="3.30.420.10">
    <property type="entry name" value="Ribonuclease H-like superfamily/Ribonuclease H"/>
    <property type="match status" value="1"/>
</dbReference>
<dbReference type="CDD" id="cd06127">
    <property type="entry name" value="DEDDh"/>
    <property type="match status" value="1"/>
</dbReference>
<dbReference type="NCBIfam" id="TIGR00573">
    <property type="entry name" value="dnaq"/>
    <property type="match status" value="1"/>
</dbReference>
<comment type="caution">
    <text evidence="8">The sequence shown here is derived from an EMBL/GenBank/DDBJ whole genome shotgun (WGS) entry which is preliminary data.</text>
</comment>
<dbReference type="FunFam" id="3.30.420.10:FF:000045">
    <property type="entry name" value="3'-5' exonuclease DinG"/>
    <property type="match status" value="1"/>
</dbReference>
<evidence type="ECO:0000256" key="3">
    <source>
        <dbReference type="ARBA" id="ARBA00026073"/>
    </source>
</evidence>
<feature type="transmembrane region" description="Helical" evidence="6">
    <location>
        <begin position="49"/>
        <end position="71"/>
    </location>
</feature>
<name>A0A7C9J905_9BURK</name>
<sequence length="745" mass="82196">MNRPGRTDRRLWLMLAVAALTSIAWLALTFALVAATLEPAQRAAAFELVGPHLALVGLTWAGGIAAIAYGLKRWFDFWVTPSVRLAEEAQILLRTDVVRELAPAGNPETRALARLFNQLVEQRETLRHEMDSKVQAAAQRIEEEKSRLAALMAELTQSVVVCNLDGRILLYNQRARAQFRDLAPAGQATAPGQPGQPVPPGQTVADSGLLGLGRSIHALFDRQLVEHALENVRQRMRRGAPQPSAQFVTLTPAGQLLRVQLAPVRPAAGSAAGQDIAGYVLMLDDVMPDYEQQAERDRALQTLTEGSRASLASIQAALEMLDFPDLEPAMRERFLRVVRDEAQAMGERLKPLVSEASERLSSRWPMEDMLGSDFVTAALRRIEQQAGLSAREAEVDPAAWLRIESFSLLQVLVYLAARLQDELSVRFIQLRLQPAPTGSARVHLDLMWTGPAISTETVMGWELDPVRIGQESYSFSVRDVVERHGGALWFERDRASHLSFFRFLLPGVAPRQAAVLPEAAAAEAVGRPEFYDFDLFSRSEQASALDDRPLLDLVYTVFDTETTGLNPAGGDQILQIGAARIVNGKLLRQETFDQLVDPQCMIPPAGIPIHGIQQDMVRGQPTIERVLPAFHAFARDTVLVGHNAAFDLRFLQLLEAGTGIRFDQPVLDTLLLSALVHPSQQSHRIEAIAQRFNLPVQGRHNALGDALVTAEIFLRLIPLLAEKGIHTLGQARAAAQQTYYARLKY</sequence>
<comment type="function">
    <text evidence="2">DNA polymerase III is a complex, multichain enzyme responsible for most of the replicative synthesis in bacteria. The epsilon subunit contain the editing function and is a proofreading 3'-5' exonuclease.</text>
</comment>
<dbReference type="Gene3D" id="3.30.450.20">
    <property type="entry name" value="PAS domain"/>
    <property type="match status" value="1"/>
</dbReference>
<keyword evidence="6" id="KW-1133">Transmembrane helix</keyword>
<comment type="catalytic activity">
    <reaction evidence="4">
        <text>DNA(n) + a 2'-deoxyribonucleoside 5'-triphosphate = DNA(n+1) + diphosphate</text>
        <dbReference type="Rhea" id="RHEA:22508"/>
        <dbReference type="Rhea" id="RHEA-COMP:17339"/>
        <dbReference type="Rhea" id="RHEA-COMP:17340"/>
        <dbReference type="ChEBI" id="CHEBI:33019"/>
        <dbReference type="ChEBI" id="CHEBI:61560"/>
        <dbReference type="ChEBI" id="CHEBI:173112"/>
        <dbReference type="EC" id="2.7.7.7"/>
    </reaction>
</comment>
<dbReference type="GO" id="GO:0003677">
    <property type="term" value="F:DNA binding"/>
    <property type="evidence" value="ECO:0007669"/>
    <property type="project" value="InterPro"/>
</dbReference>
<evidence type="ECO:0000256" key="5">
    <source>
        <dbReference type="SAM" id="Coils"/>
    </source>
</evidence>
<evidence type="ECO:0000259" key="7">
    <source>
        <dbReference type="SMART" id="SM00479"/>
    </source>
</evidence>
<dbReference type="EC" id="2.7.7.7" evidence="1"/>
<dbReference type="InterPro" id="IPR013520">
    <property type="entry name" value="Ribonucl_H"/>
</dbReference>
<evidence type="ECO:0000313" key="8">
    <source>
        <dbReference type="EMBL" id="MYZ52810.1"/>
    </source>
</evidence>
<evidence type="ECO:0000256" key="6">
    <source>
        <dbReference type="SAM" id="Phobius"/>
    </source>
</evidence>
<dbReference type="InterPro" id="IPR036397">
    <property type="entry name" value="RNaseH_sf"/>
</dbReference>
<dbReference type="RefSeq" id="WP_161125559.1">
    <property type="nucleotide sequence ID" value="NZ_VYSB01000012.1"/>
</dbReference>
<organism evidence="8 9">
    <name type="scientific">Malikia spinosa</name>
    <dbReference type="NCBI Taxonomy" id="86180"/>
    <lineage>
        <taxon>Bacteria</taxon>
        <taxon>Pseudomonadati</taxon>
        <taxon>Pseudomonadota</taxon>
        <taxon>Betaproteobacteria</taxon>
        <taxon>Burkholderiales</taxon>
        <taxon>Comamonadaceae</taxon>
        <taxon>Malikia</taxon>
    </lineage>
</organism>